<gene>
    <name evidence="1" type="ORF">ROZALSC1DRAFT_27008</name>
</gene>
<evidence type="ECO:0000313" key="1">
    <source>
        <dbReference type="EMBL" id="RKP21610.1"/>
    </source>
</evidence>
<sequence length="393" mass="45487">MADIFTPYPKNDESIVSQIYYAIEDCKESLRLSGERQKYQHELLQFLLNLITIFCKDSKCSLSLDVGYRNKFMESVTKGFFEHEKDLYKERYYHECTITSAVKIYNGNVTPKTDEILKTQAKILVESIYDLCRLFTKKALINQGTSNELESYLCEFNRAYIVYEENFLMQHLQPFVTLKIESKCVVEKHQIILLSLFEGLRMSIESGLIKPDDVESFDPSVIFNLPKLSTVYFTQRDLNAERHDQPDDVNVTKSISYITSILKIAYSSSVLDALSRITLKTYEREFYSKSDTKRNSIIQRLLIEFVQDPNMKTIIMYLSAVIAYDCFNISCNDSICTSTIYSKELIAECCPFLCDCRKYPCNDGKKCANVAVCIKEPCDAESFMCVDETEKYQ</sequence>
<organism evidence="1 2">
    <name type="scientific">Rozella allomycis (strain CSF55)</name>
    <dbReference type="NCBI Taxonomy" id="988480"/>
    <lineage>
        <taxon>Eukaryota</taxon>
        <taxon>Fungi</taxon>
        <taxon>Fungi incertae sedis</taxon>
        <taxon>Cryptomycota</taxon>
        <taxon>Cryptomycota incertae sedis</taxon>
        <taxon>Rozella</taxon>
    </lineage>
</organism>
<name>A0A4P9YS91_ROZAC</name>
<dbReference type="Proteomes" id="UP000281549">
    <property type="component" value="Unassembled WGS sequence"/>
</dbReference>
<proteinExistence type="predicted"/>
<protein>
    <submittedName>
        <fullName evidence="1">Uncharacterized protein</fullName>
    </submittedName>
</protein>
<reference evidence="2" key="1">
    <citation type="journal article" date="2018" name="Nat. Microbiol.">
        <title>Leveraging single-cell genomics to expand the fungal tree of life.</title>
        <authorList>
            <person name="Ahrendt S.R."/>
            <person name="Quandt C.A."/>
            <person name="Ciobanu D."/>
            <person name="Clum A."/>
            <person name="Salamov A."/>
            <person name="Andreopoulos B."/>
            <person name="Cheng J.F."/>
            <person name="Woyke T."/>
            <person name="Pelin A."/>
            <person name="Henrissat B."/>
            <person name="Reynolds N.K."/>
            <person name="Benny G.L."/>
            <person name="Smith M.E."/>
            <person name="James T.Y."/>
            <person name="Grigoriev I.V."/>
        </authorList>
    </citation>
    <scope>NUCLEOTIDE SEQUENCE [LARGE SCALE GENOMIC DNA]</scope>
    <source>
        <strain evidence="2">CSF55</strain>
    </source>
</reference>
<dbReference type="EMBL" id="ML004942">
    <property type="protein sequence ID" value="RKP21610.1"/>
    <property type="molecule type" value="Genomic_DNA"/>
</dbReference>
<evidence type="ECO:0000313" key="2">
    <source>
        <dbReference type="Proteomes" id="UP000281549"/>
    </source>
</evidence>
<dbReference type="AlphaFoldDB" id="A0A4P9YS91"/>
<accession>A0A4P9YS91</accession>